<keyword evidence="5 7" id="KW-0408">Iron</keyword>
<gene>
    <name evidence="9" type="ORF">UCDDA912_g02280</name>
</gene>
<dbReference type="PANTHER" id="PTHR24304">
    <property type="entry name" value="CYTOCHROME P450 FAMILY 7"/>
    <property type="match status" value="1"/>
</dbReference>
<dbReference type="GO" id="GO:0016705">
    <property type="term" value="F:oxidoreductase activity, acting on paired donors, with incorporation or reduction of molecular oxygen"/>
    <property type="evidence" value="ECO:0007669"/>
    <property type="project" value="InterPro"/>
</dbReference>
<evidence type="ECO:0000313" key="9">
    <source>
        <dbReference type="EMBL" id="KKY37720.1"/>
    </source>
</evidence>
<comment type="caution">
    <text evidence="9">The sequence shown here is derived from an EMBL/GenBank/DDBJ whole genome shotgun (WGS) entry which is preliminary data.</text>
</comment>
<feature type="transmembrane region" description="Helical" evidence="8">
    <location>
        <begin position="16"/>
        <end position="36"/>
    </location>
</feature>
<dbReference type="GO" id="GO:0004497">
    <property type="term" value="F:monooxygenase activity"/>
    <property type="evidence" value="ECO:0007669"/>
    <property type="project" value="UniProtKB-KW"/>
</dbReference>
<dbReference type="OrthoDB" id="1055148at2759"/>
<dbReference type="CDD" id="cd00302">
    <property type="entry name" value="cytochrome_P450"/>
    <property type="match status" value="1"/>
</dbReference>
<dbReference type="Gene3D" id="1.10.630.10">
    <property type="entry name" value="Cytochrome P450"/>
    <property type="match status" value="1"/>
</dbReference>
<evidence type="ECO:0000313" key="10">
    <source>
        <dbReference type="Proteomes" id="UP000034680"/>
    </source>
</evidence>
<dbReference type="InterPro" id="IPR050529">
    <property type="entry name" value="CYP450_sterol_14alpha_dmase"/>
</dbReference>
<evidence type="ECO:0000256" key="3">
    <source>
        <dbReference type="ARBA" id="ARBA00022617"/>
    </source>
</evidence>
<evidence type="ECO:0000256" key="1">
    <source>
        <dbReference type="ARBA" id="ARBA00001971"/>
    </source>
</evidence>
<dbReference type="Pfam" id="PF00067">
    <property type="entry name" value="p450"/>
    <property type="match status" value="1"/>
</dbReference>
<dbReference type="InterPro" id="IPR001128">
    <property type="entry name" value="Cyt_P450"/>
</dbReference>
<dbReference type="InterPro" id="IPR002403">
    <property type="entry name" value="Cyt_P450_E_grp-IV"/>
</dbReference>
<keyword evidence="3 7" id="KW-0349">Heme</keyword>
<evidence type="ECO:0000256" key="4">
    <source>
        <dbReference type="ARBA" id="ARBA00022723"/>
    </source>
</evidence>
<organism evidence="9 10">
    <name type="scientific">Diaporthe ampelina</name>
    <dbReference type="NCBI Taxonomy" id="1214573"/>
    <lineage>
        <taxon>Eukaryota</taxon>
        <taxon>Fungi</taxon>
        <taxon>Dikarya</taxon>
        <taxon>Ascomycota</taxon>
        <taxon>Pezizomycotina</taxon>
        <taxon>Sordariomycetes</taxon>
        <taxon>Sordariomycetidae</taxon>
        <taxon>Diaporthales</taxon>
        <taxon>Diaporthaceae</taxon>
        <taxon>Diaporthe</taxon>
    </lineage>
</organism>
<dbReference type="Proteomes" id="UP000034680">
    <property type="component" value="Unassembled WGS sequence"/>
</dbReference>
<name>A0A0G2IDJ5_9PEZI</name>
<keyword evidence="8" id="KW-0472">Membrane</keyword>
<reference evidence="9 10" key="1">
    <citation type="submission" date="2015-05" db="EMBL/GenBank/DDBJ databases">
        <title>Distinctive expansion of gene families associated with plant cell wall degradation and secondary metabolism in the genomes of grapevine trunk pathogens.</title>
        <authorList>
            <person name="Lawrence D.P."/>
            <person name="Travadon R."/>
            <person name="Rolshausen P.E."/>
            <person name="Baumgartner K."/>
        </authorList>
    </citation>
    <scope>NUCLEOTIDE SEQUENCE [LARGE SCALE GENOMIC DNA]</scope>
    <source>
        <strain evidence="9">DA912</strain>
    </source>
</reference>
<dbReference type="GO" id="GO:0020037">
    <property type="term" value="F:heme binding"/>
    <property type="evidence" value="ECO:0007669"/>
    <property type="project" value="InterPro"/>
</dbReference>
<dbReference type="GO" id="GO:0005506">
    <property type="term" value="F:iron ion binding"/>
    <property type="evidence" value="ECO:0007669"/>
    <property type="project" value="InterPro"/>
</dbReference>
<evidence type="ECO:0000256" key="8">
    <source>
        <dbReference type="SAM" id="Phobius"/>
    </source>
</evidence>
<keyword evidence="8" id="KW-1133">Transmembrane helix</keyword>
<dbReference type="SUPFAM" id="SSF48264">
    <property type="entry name" value="Cytochrome P450"/>
    <property type="match status" value="1"/>
</dbReference>
<comment type="similarity">
    <text evidence="2">Belongs to the cytochrome P450 family.</text>
</comment>
<evidence type="ECO:0000256" key="7">
    <source>
        <dbReference type="PIRSR" id="PIRSR602403-1"/>
    </source>
</evidence>
<sequence length="512" mass="57349">MATQTGLTPAFSHQNWLASIYILLLSVLAVFIKIQWQPSFPKAAPKQIKEGYPLLGALRLFTSRAEFYKDGLNHSNSGNFSFYFGKHRLVGMSGVEGRKAFFDSKDLNMSEGYAVMFNASPQVGRRKEPGAASQFGQWFGRTITKLMKKENFVRNLGLLTADTAAALDAIVRRNGGGQTGVFDPFDDMYQAVYQLTMRTVGATEIAESPQLLARTLGLFEEVERNTSTARIIFPWLPTPGYVRQTIAGGKLYVIFDRIARERRSTGRTHDDAFQFLMDSGEDIVRILTFTLGALFAGQINSGINAGWLLCYLATNPEWYARVQGEVDAALARHRTSPGQAPAEVLAALSLDDWEAEFPLIDLALRETIRFQLVGTAFRRNISGRDLPIGSSGEVVPRDGFALYLIDDVHFNPAVYTDPNEWDPGRFLPGRAEDKKEPFGYVGWGVGRHPCLGMRFAKLEMSIIGAMFVAMFDFQLYDDHGNRLDRAPFTSRNRHSAAKPDEQLRLRYTVRQH</sequence>
<keyword evidence="6" id="KW-0503">Monooxygenase</keyword>
<dbReference type="EMBL" id="LCUC01000074">
    <property type="protein sequence ID" value="KKY37720.1"/>
    <property type="molecule type" value="Genomic_DNA"/>
</dbReference>
<protein>
    <submittedName>
        <fullName evidence="9">Putative cytochrome p450 6a1</fullName>
    </submittedName>
</protein>
<evidence type="ECO:0000256" key="6">
    <source>
        <dbReference type="ARBA" id="ARBA00023033"/>
    </source>
</evidence>
<keyword evidence="8" id="KW-0812">Transmembrane</keyword>
<accession>A0A0G2IDJ5</accession>
<evidence type="ECO:0000256" key="5">
    <source>
        <dbReference type="ARBA" id="ARBA00023004"/>
    </source>
</evidence>
<evidence type="ECO:0000256" key="2">
    <source>
        <dbReference type="ARBA" id="ARBA00010617"/>
    </source>
</evidence>
<dbReference type="PANTHER" id="PTHR24304:SF2">
    <property type="entry name" value="24-HYDROXYCHOLESTEROL 7-ALPHA-HYDROXYLASE"/>
    <property type="match status" value="1"/>
</dbReference>
<keyword evidence="10" id="KW-1185">Reference proteome</keyword>
<dbReference type="AlphaFoldDB" id="A0A0G2IDJ5"/>
<proteinExistence type="inferred from homology"/>
<feature type="binding site" description="axial binding residue" evidence="7">
    <location>
        <position position="450"/>
    </location>
    <ligand>
        <name>heme</name>
        <dbReference type="ChEBI" id="CHEBI:30413"/>
    </ligand>
    <ligandPart>
        <name>Fe</name>
        <dbReference type="ChEBI" id="CHEBI:18248"/>
    </ligandPart>
</feature>
<comment type="cofactor">
    <cofactor evidence="1 7">
        <name>heme</name>
        <dbReference type="ChEBI" id="CHEBI:30413"/>
    </cofactor>
</comment>
<dbReference type="PRINTS" id="PR00465">
    <property type="entry name" value="EP450IV"/>
</dbReference>
<keyword evidence="4 7" id="KW-0479">Metal-binding</keyword>
<dbReference type="STRING" id="1214573.A0A0G2IDJ5"/>
<dbReference type="InterPro" id="IPR036396">
    <property type="entry name" value="Cyt_P450_sf"/>
</dbReference>
<keyword evidence="6" id="KW-0560">Oxidoreductase</keyword>
<reference evidence="9 10" key="2">
    <citation type="submission" date="2015-05" db="EMBL/GenBank/DDBJ databases">
        <authorList>
            <person name="Morales-Cruz A."/>
            <person name="Amrine K.C."/>
            <person name="Cantu D."/>
        </authorList>
    </citation>
    <scope>NUCLEOTIDE SEQUENCE [LARGE SCALE GENOMIC DNA]</scope>
    <source>
        <strain evidence="9">DA912</strain>
    </source>
</reference>